<reference evidence="15 16" key="1">
    <citation type="submission" date="2019-06" db="EMBL/GenBank/DDBJ databases">
        <title>Whole genome sequence for Cellvibrionaceae sp. R142.</title>
        <authorList>
            <person name="Wang G."/>
        </authorList>
    </citation>
    <scope>NUCLEOTIDE SEQUENCE [LARGE SCALE GENOMIC DNA]</scope>
    <source>
        <strain evidence="15 16">R142</strain>
    </source>
</reference>
<dbReference type="PANTHER" id="PTHR48099">
    <property type="entry name" value="C-1-TETRAHYDROFOLATE SYNTHASE, CYTOPLASMIC-RELATED"/>
    <property type="match status" value="1"/>
</dbReference>
<feature type="binding site" evidence="12">
    <location>
        <begin position="212"/>
        <end position="214"/>
    </location>
    <ligand>
        <name>NADP(+)</name>
        <dbReference type="ChEBI" id="CHEBI:58349"/>
    </ligand>
</feature>
<organism evidence="15 16">
    <name type="scientific">Exilibacterium tricleocarpae</name>
    <dbReference type="NCBI Taxonomy" id="2591008"/>
    <lineage>
        <taxon>Bacteria</taxon>
        <taxon>Pseudomonadati</taxon>
        <taxon>Pseudomonadota</taxon>
        <taxon>Gammaproteobacteria</taxon>
        <taxon>Cellvibrionales</taxon>
        <taxon>Cellvibrionaceae</taxon>
        <taxon>Exilibacterium</taxon>
    </lineage>
</organism>
<dbReference type="SUPFAM" id="SSF53223">
    <property type="entry name" value="Aminoacid dehydrogenase-like, N-terminal domain"/>
    <property type="match status" value="1"/>
</dbReference>
<dbReference type="GO" id="GO:0009086">
    <property type="term" value="P:methionine biosynthetic process"/>
    <property type="evidence" value="ECO:0007669"/>
    <property type="project" value="UniProtKB-KW"/>
</dbReference>
<comment type="similarity">
    <text evidence="12">Belongs to the tetrahydrofolate dehydrogenase/cyclohydrolase family.</text>
</comment>
<dbReference type="OrthoDB" id="9803580at2"/>
<evidence type="ECO:0000256" key="1">
    <source>
        <dbReference type="ARBA" id="ARBA00004777"/>
    </source>
</evidence>
<keyword evidence="7 12" id="KW-0521">NADP</keyword>
<keyword evidence="10 12" id="KW-0486">Methionine biosynthesis</keyword>
<dbReference type="PANTHER" id="PTHR48099:SF5">
    <property type="entry name" value="C-1-TETRAHYDROFOLATE SYNTHASE, CYTOPLASMIC"/>
    <property type="match status" value="1"/>
</dbReference>
<evidence type="ECO:0000256" key="8">
    <source>
        <dbReference type="ARBA" id="ARBA00023002"/>
    </source>
</evidence>
<dbReference type="NCBIfam" id="NF010788">
    <property type="entry name" value="PRK14192.1"/>
    <property type="match status" value="1"/>
</dbReference>
<evidence type="ECO:0000256" key="4">
    <source>
        <dbReference type="ARBA" id="ARBA00022605"/>
    </source>
</evidence>
<comment type="subunit">
    <text evidence="2 12">Homodimer.</text>
</comment>
<dbReference type="GO" id="GO:0006164">
    <property type="term" value="P:purine nucleotide biosynthetic process"/>
    <property type="evidence" value="ECO:0007669"/>
    <property type="project" value="UniProtKB-KW"/>
</dbReference>
<comment type="pathway">
    <text evidence="1 12">One-carbon metabolism; tetrahydrofolate interconversion.</text>
</comment>
<comment type="catalytic activity">
    <reaction evidence="12">
        <text>(6R)-5,10-methylene-5,6,7,8-tetrahydrofolate + NADP(+) = (6R)-5,10-methenyltetrahydrofolate + NADPH</text>
        <dbReference type="Rhea" id="RHEA:22812"/>
        <dbReference type="ChEBI" id="CHEBI:15636"/>
        <dbReference type="ChEBI" id="CHEBI:57455"/>
        <dbReference type="ChEBI" id="CHEBI:57783"/>
        <dbReference type="ChEBI" id="CHEBI:58349"/>
        <dbReference type="EC" id="1.5.1.5"/>
    </reaction>
</comment>
<feature type="domain" description="Tetrahydrofolate dehydrogenase/cyclohydrolase NAD(P)-binding" evidence="14">
    <location>
        <begin position="187"/>
        <end position="323"/>
    </location>
</feature>
<evidence type="ECO:0000313" key="16">
    <source>
        <dbReference type="Proteomes" id="UP000319732"/>
    </source>
</evidence>
<name>A0A545TLI6_9GAMM</name>
<dbReference type="GO" id="GO:0004488">
    <property type="term" value="F:methylenetetrahydrofolate dehydrogenase (NADP+) activity"/>
    <property type="evidence" value="ECO:0007669"/>
    <property type="project" value="UniProtKB-UniRule"/>
</dbReference>
<evidence type="ECO:0000313" key="15">
    <source>
        <dbReference type="EMBL" id="TQV78068.1"/>
    </source>
</evidence>
<dbReference type="GO" id="GO:0035999">
    <property type="term" value="P:tetrahydrofolate interconversion"/>
    <property type="evidence" value="ECO:0007669"/>
    <property type="project" value="UniProtKB-UniRule"/>
</dbReference>
<dbReference type="EC" id="3.5.4.9" evidence="12"/>
<comment type="caution">
    <text evidence="12">Lacks conserved residue(s) required for the propagation of feature annotation.</text>
</comment>
<dbReference type="Gene3D" id="3.40.50.720">
    <property type="entry name" value="NAD(P)-binding Rossmann-like Domain"/>
    <property type="match status" value="1"/>
</dbReference>
<dbReference type="EMBL" id="VHSG01000013">
    <property type="protein sequence ID" value="TQV78068.1"/>
    <property type="molecule type" value="Genomic_DNA"/>
</dbReference>
<keyword evidence="6 12" id="KW-0378">Hydrolase</keyword>
<evidence type="ECO:0000256" key="10">
    <source>
        <dbReference type="ARBA" id="ARBA00023167"/>
    </source>
</evidence>
<dbReference type="GO" id="GO:0004477">
    <property type="term" value="F:methenyltetrahydrofolate cyclohydrolase activity"/>
    <property type="evidence" value="ECO:0007669"/>
    <property type="project" value="UniProtKB-UniRule"/>
</dbReference>
<dbReference type="InterPro" id="IPR046346">
    <property type="entry name" value="Aminoacid_DH-like_N_sf"/>
</dbReference>
<keyword evidence="16" id="KW-1185">Reference proteome</keyword>
<evidence type="ECO:0000256" key="11">
    <source>
        <dbReference type="ARBA" id="ARBA00023268"/>
    </source>
</evidence>
<evidence type="ECO:0000256" key="5">
    <source>
        <dbReference type="ARBA" id="ARBA00022755"/>
    </source>
</evidence>
<dbReference type="PROSITE" id="PS00767">
    <property type="entry name" value="THF_DHG_CYH_2"/>
    <property type="match status" value="1"/>
</dbReference>
<evidence type="ECO:0000256" key="12">
    <source>
        <dbReference type="HAMAP-Rule" id="MF_01576"/>
    </source>
</evidence>
<dbReference type="InterPro" id="IPR020867">
    <property type="entry name" value="THF_DH/CycHdrlase_CS"/>
</dbReference>
<accession>A0A545TLI6</accession>
<evidence type="ECO:0000256" key="9">
    <source>
        <dbReference type="ARBA" id="ARBA00023102"/>
    </source>
</evidence>
<gene>
    <name evidence="12 15" type="primary">folD</name>
    <name evidence="15" type="ORF">FKG94_13385</name>
</gene>
<evidence type="ECO:0000256" key="7">
    <source>
        <dbReference type="ARBA" id="ARBA00022857"/>
    </source>
</evidence>
<keyword evidence="11 12" id="KW-0511">Multifunctional enzyme</keyword>
<evidence type="ECO:0000256" key="3">
    <source>
        <dbReference type="ARBA" id="ARBA00022563"/>
    </source>
</evidence>
<evidence type="ECO:0000259" key="14">
    <source>
        <dbReference type="Pfam" id="PF02882"/>
    </source>
</evidence>
<dbReference type="PRINTS" id="PR00085">
    <property type="entry name" value="THFDHDRGNASE"/>
</dbReference>
<keyword evidence="3 12" id="KW-0554">One-carbon metabolism</keyword>
<dbReference type="Proteomes" id="UP000319732">
    <property type="component" value="Unassembled WGS sequence"/>
</dbReference>
<keyword evidence="5 12" id="KW-0658">Purine biosynthesis</keyword>
<dbReference type="InterPro" id="IPR020630">
    <property type="entry name" value="THF_DH/CycHdrlase_cat_dom"/>
</dbReference>
<comment type="caution">
    <text evidence="15">The sequence shown here is derived from an EMBL/GenBank/DDBJ whole genome shotgun (WGS) entry which is preliminary data.</text>
</comment>
<dbReference type="GO" id="GO:0000105">
    <property type="term" value="P:L-histidine biosynthetic process"/>
    <property type="evidence" value="ECO:0007669"/>
    <property type="project" value="UniProtKB-KW"/>
</dbReference>
<sequence>MQTKDLAADLSPVSGSDGARFLWDNTRLFHLHPQLQPRRQGNSSAMPALILDGKALAQQTEQALSRRVAALKEKSGGQTPILATILVGDDPASATYVRMKGNACRRVGMDSLQVEMPTTTSTAELLAKIGELNDNPNVHGILLQHPVPPQIDERACFDAIALSKDVDGVTCLGFGRMSMGEAAYGCATPKGIMRLLEGYDIPLEGRHAVVLGRSPILGKPMAMMLLNANATVTICHSRTRQLPDLVRQADIVVAAVGKPAFVRADWVKDGAVVVDAGYHPGGVGDVELAPLAERVAAYTPVPGGVGPMTINTLIYQSVEAGEKTLG</sequence>
<keyword evidence="9 12" id="KW-0368">Histidine biosynthesis</keyword>
<dbReference type="InterPro" id="IPR020631">
    <property type="entry name" value="THF_DH/CycHdrlase_NAD-bd_dom"/>
</dbReference>
<protein>
    <recommendedName>
        <fullName evidence="12">Bifunctional protein FolD</fullName>
    </recommendedName>
    <domain>
        <recommendedName>
            <fullName evidence="12">Methylenetetrahydrofolate dehydrogenase</fullName>
            <ecNumber evidence="12">1.5.1.5</ecNumber>
        </recommendedName>
    </domain>
    <domain>
        <recommendedName>
            <fullName evidence="12">Methenyltetrahydrofolate cyclohydrolase</fullName>
            <ecNumber evidence="12">3.5.4.9</ecNumber>
        </recommendedName>
    </domain>
</protein>
<evidence type="ECO:0000256" key="6">
    <source>
        <dbReference type="ARBA" id="ARBA00022801"/>
    </source>
</evidence>
<feature type="domain" description="Tetrahydrofolate dehydrogenase/cyclohydrolase catalytic" evidence="13">
    <location>
        <begin position="51"/>
        <end position="167"/>
    </location>
</feature>
<dbReference type="InterPro" id="IPR036291">
    <property type="entry name" value="NAD(P)-bd_dom_sf"/>
</dbReference>
<dbReference type="InterPro" id="IPR000672">
    <property type="entry name" value="THF_DH/CycHdrlase"/>
</dbReference>
<keyword evidence="4 12" id="KW-0028">Amino-acid biosynthesis</keyword>
<comment type="catalytic activity">
    <reaction evidence="12">
        <text>(6R)-5,10-methenyltetrahydrofolate + H2O = (6R)-10-formyltetrahydrofolate + H(+)</text>
        <dbReference type="Rhea" id="RHEA:23700"/>
        <dbReference type="ChEBI" id="CHEBI:15377"/>
        <dbReference type="ChEBI" id="CHEBI:15378"/>
        <dbReference type="ChEBI" id="CHEBI:57455"/>
        <dbReference type="ChEBI" id="CHEBI:195366"/>
        <dbReference type="EC" id="3.5.4.9"/>
    </reaction>
</comment>
<dbReference type="AlphaFoldDB" id="A0A545TLI6"/>
<dbReference type="UniPathway" id="UPA00193"/>
<evidence type="ECO:0000256" key="2">
    <source>
        <dbReference type="ARBA" id="ARBA00011738"/>
    </source>
</evidence>
<dbReference type="Pfam" id="PF00763">
    <property type="entry name" value="THF_DHG_CYH"/>
    <property type="match status" value="1"/>
</dbReference>
<dbReference type="EC" id="1.5.1.5" evidence="12"/>
<dbReference type="CDD" id="cd01080">
    <property type="entry name" value="NAD_bind_m-THF_DH_Cyclohyd"/>
    <property type="match status" value="1"/>
</dbReference>
<proteinExistence type="inferred from homology"/>
<dbReference type="GO" id="GO:0005829">
    <property type="term" value="C:cytosol"/>
    <property type="evidence" value="ECO:0007669"/>
    <property type="project" value="TreeGrafter"/>
</dbReference>
<dbReference type="SUPFAM" id="SSF51735">
    <property type="entry name" value="NAD(P)-binding Rossmann-fold domains"/>
    <property type="match status" value="1"/>
</dbReference>
<keyword evidence="8 12" id="KW-0560">Oxidoreductase</keyword>
<evidence type="ECO:0000259" key="13">
    <source>
        <dbReference type="Pfam" id="PF00763"/>
    </source>
</evidence>
<comment type="function">
    <text evidence="12">Catalyzes the oxidation of 5,10-methylenetetrahydrofolate to 5,10-methenyltetrahydrofolate and then the hydrolysis of 5,10-methenyltetrahydrofolate to 10-formyltetrahydrofolate.</text>
</comment>
<dbReference type="HAMAP" id="MF_01576">
    <property type="entry name" value="THF_DHG_CYH"/>
    <property type="match status" value="1"/>
</dbReference>
<dbReference type="FunFam" id="3.40.50.720:FF:000094">
    <property type="entry name" value="Bifunctional protein FolD"/>
    <property type="match status" value="1"/>
</dbReference>
<dbReference type="FunFam" id="3.40.50.10860:FF:000005">
    <property type="entry name" value="C-1-tetrahydrofolate synthase, cytoplasmic, putative"/>
    <property type="match status" value="1"/>
</dbReference>
<dbReference type="Gene3D" id="3.40.50.10860">
    <property type="entry name" value="Leucine Dehydrogenase, chain A, domain 1"/>
    <property type="match status" value="1"/>
</dbReference>
<dbReference type="Pfam" id="PF02882">
    <property type="entry name" value="THF_DHG_CYH_C"/>
    <property type="match status" value="1"/>
</dbReference>